<dbReference type="Gene3D" id="1.10.30.10">
    <property type="entry name" value="High mobility group box domain"/>
    <property type="match status" value="1"/>
</dbReference>
<dbReference type="CDD" id="cd00084">
    <property type="entry name" value="HMG-box_SF"/>
    <property type="match status" value="1"/>
</dbReference>
<evidence type="ECO:0000313" key="3">
    <source>
        <dbReference type="Proteomes" id="UP001530400"/>
    </source>
</evidence>
<comment type="caution">
    <text evidence="2">The sequence shown here is derived from an EMBL/GenBank/DDBJ whole genome shotgun (WGS) entry which is preliminary data.</text>
</comment>
<keyword evidence="3" id="KW-1185">Reference proteome</keyword>
<dbReference type="Proteomes" id="UP001530400">
    <property type="component" value="Unassembled WGS sequence"/>
</dbReference>
<evidence type="ECO:0000313" key="2">
    <source>
        <dbReference type="EMBL" id="KAL3790388.1"/>
    </source>
</evidence>
<dbReference type="InterPro" id="IPR036910">
    <property type="entry name" value="HMG_box_dom_sf"/>
</dbReference>
<accession>A0ABD3PQF0</accession>
<proteinExistence type="predicted"/>
<dbReference type="EMBL" id="JALLPJ020000502">
    <property type="protein sequence ID" value="KAL3790388.1"/>
    <property type="molecule type" value="Genomic_DNA"/>
</dbReference>
<gene>
    <name evidence="2" type="ORF">ACHAWO_011603</name>
</gene>
<sequence length="383" mass="43465">MKPVRPLTAYQLFFQLERAFLLQNIVSPDNDGAKMNEGYERGSLIDSLMPDRYRDIYMPRTWYASSSGKRARSKESDKRRKHRKCHGKISFIELSRTVAARWKVLDEIDPETKKYCAMIGKRELQSYKSRLEIYKASIAADEVTSARRSSNSSASASLNSTSIVQKFSDLPSTRVFVNNDPSTLEMSSDLVITCTKSQSDLHSNGTCPVSNRIEGAEFSFIPIPPSLQEREDACLKRCKCGDKSPFQLEDSTLMLDGDYKITEVNTEFSFIPVPPSLQKREDDFLKRCQKRARLLPMNSLGLDSTSINDLVFDSTIRDLDAYSSYAINDDDKDDKMSRTKSASGMSRKLSEAMSPLQLRDSMSLLDCYKFTNDDCEMLLKALF</sequence>
<reference evidence="2 3" key="1">
    <citation type="submission" date="2024-10" db="EMBL/GenBank/DDBJ databases">
        <title>Updated reference genomes for cyclostephanoid diatoms.</title>
        <authorList>
            <person name="Roberts W.R."/>
            <person name="Alverson A.J."/>
        </authorList>
    </citation>
    <scope>NUCLEOTIDE SEQUENCE [LARGE SCALE GENOMIC DNA]</scope>
    <source>
        <strain evidence="2 3">AJA010-31</strain>
    </source>
</reference>
<evidence type="ECO:0000256" key="1">
    <source>
        <dbReference type="SAM" id="MobiDB-lite"/>
    </source>
</evidence>
<feature type="region of interest" description="Disordered" evidence="1">
    <location>
        <begin position="332"/>
        <end position="351"/>
    </location>
</feature>
<evidence type="ECO:0008006" key="4">
    <source>
        <dbReference type="Google" id="ProtNLM"/>
    </source>
</evidence>
<organism evidence="2 3">
    <name type="scientific">Cyclotella atomus</name>
    <dbReference type="NCBI Taxonomy" id="382360"/>
    <lineage>
        <taxon>Eukaryota</taxon>
        <taxon>Sar</taxon>
        <taxon>Stramenopiles</taxon>
        <taxon>Ochrophyta</taxon>
        <taxon>Bacillariophyta</taxon>
        <taxon>Coscinodiscophyceae</taxon>
        <taxon>Thalassiosirophycidae</taxon>
        <taxon>Stephanodiscales</taxon>
        <taxon>Stephanodiscaceae</taxon>
        <taxon>Cyclotella</taxon>
    </lineage>
</organism>
<protein>
    <recommendedName>
        <fullName evidence="4">HMG box domain-containing protein</fullName>
    </recommendedName>
</protein>
<name>A0ABD3PQF0_9STRA</name>
<dbReference type="AlphaFoldDB" id="A0ABD3PQF0"/>